<sequence>MPKRLIEVTTTAASGSLYARLVTNPTPGRYAALSYCWGGDQKSKTIRSVLGTYEKEILMGCVDSNTRYRPPLPLGDAMAIVQDDDEDRDEQISQMHRIYLGASFTIVAAKAVTSLDGFFAPRAKYQPSIISARLDDNVFGEILAFPKHDILSDYNLFTRGLTFQETQLSTRILAYGLYELMYSCLEGRHRDGGYEHVFDPPPASIYLRDTSDDPAAQMVENLDPGNQKLGRDEQINSG</sequence>
<comment type="caution">
    <text evidence="2">The sequence shown here is derived from an EMBL/GenBank/DDBJ whole genome shotgun (WGS) entry which is preliminary data.</text>
</comment>
<dbReference type="Proteomes" id="UP001323405">
    <property type="component" value="Unassembled WGS sequence"/>
</dbReference>
<protein>
    <recommendedName>
        <fullName evidence="1">Heterokaryon incompatibility domain-containing protein</fullName>
    </recommendedName>
</protein>
<dbReference type="RefSeq" id="XP_062742493.1">
    <property type="nucleotide sequence ID" value="XM_062891182.1"/>
</dbReference>
<evidence type="ECO:0000313" key="2">
    <source>
        <dbReference type="EMBL" id="KAK4653518.1"/>
    </source>
</evidence>
<name>A0ABR0GCT9_9PEZI</name>
<dbReference type="PANTHER" id="PTHR33112:SF16">
    <property type="entry name" value="HETEROKARYON INCOMPATIBILITY DOMAIN-CONTAINING PROTEIN"/>
    <property type="match status" value="1"/>
</dbReference>
<reference evidence="2 3" key="1">
    <citation type="journal article" date="2023" name="bioRxiv">
        <title>High-quality genome assemblies of four members of thePodospora anserinaspecies complex.</title>
        <authorList>
            <person name="Ament-Velasquez S.L."/>
            <person name="Vogan A.A."/>
            <person name="Wallerman O."/>
            <person name="Hartmann F."/>
            <person name="Gautier V."/>
            <person name="Silar P."/>
            <person name="Giraud T."/>
            <person name="Johannesson H."/>
        </authorList>
    </citation>
    <scope>NUCLEOTIDE SEQUENCE [LARGE SCALE GENOMIC DNA]</scope>
    <source>
        <strain evidence="2 3">CBS 415.72m</strain>
    </source>
</reference>
<dbReference type="InterPro" id="IPR010730">
    <property type="entry name" value="HET"/>
</dbReference>
<feature type="domain" description="Heterokaryon incompatibility" evidence="1">
    <location>
        <begin position="30"/>
        <end position="165"/>
    </location>
</feature>
<dbReference type="EMBL" id="JAFFHA010000007">
    <property type="protein sequence ID" value="KAK4653518.1"/>
    <property type="molecule type" value="Genomic_DNA"/>
</dbReference>
<gene>
    <name evidence="2" type="ORF">QC762_507690</name>
</gene>
<evidence type="ECO:0000313" key="3">
    <source>
        <dbReference type="Proteomes" id="UP001323405"/>
    </source>
</evidence>
<evidence type="ECO:0000259" key="1">
    <source>
        <dbReference type="Pfam" id="PF06985"/>
    </source>
</evidence>
<proteinExistence type="predicted"/>
<dbReference type="Pfam" id="PF06985">
    <property type="entry name" value="HET"/>
    <property type="match status" value="1"/>
</dbReference>
<keyword evidence="3" id="KW-1185">Reference proteome</keyword>
<accession>A0ABR0GCT9</accession>
<dbReference type="PANTHER" id="PTHR33112">
    <property type="entry name" value="DOMAIN PROTEIN, PUTATIVE-RELATED"/>
    <property type="match status" value="1"/>
</dbReference>
<dbReference type="GeneID" id="87911089"/>
<organism evidence="2 3">
    <name type="scientific">Podospora pseudocomata</name>
    <dbReference type="NCBI Taxonomy" id="2093779"/>
    <lineage>
        <taxon>Eukaryota</taxon>
        <taxon>Fungi</taxon>
        <taxon>Dikarya</taxon>
        <taxon>Ascomycota</taxon>
        <taxon>Pezizomycotina</taxon>
        <taxon>Sordariomycetes</taxon>
        <taxon>Sordariomycetidae</taxon>
        <taxon>Sordariales</taxon>
        <taxon>Podosporaceae</taxon>
        <taxon>Podospora</taxon>
    </lineage>
</organism>